<evidence type="ECO:0000313" key="9">
    <source>
        <dbReference type="RefSeq" id="XP_014474442.1"/>
    </source>
</evidence>
<keyword evidence="5" id="KW-1185">Reference proteome</keyword>
<proteinExistence type="inferred from homology"/>
<gene>
    <name evidence="6 7 8 9 10 11" type="primary">LOC106744299</name>
</gene>
<dbReference type="RefSeq" id="XP_014474439.1">
    <property type="nucleotide sequence ID" value="XM_014618953.1"/>
</dbReference>
<dbReference type="RefSeq" id="XP_014474443.1">
    <property type="nucleotide sequence ID" value="XM_014618957.1"/>
</dbReference>
<name>A0A6P3X988_DINQU</name>
<evidence type="ECO:0000313" key="7">
    <source>
        <dbReference type="RefSeq" id="XP_014474440.1"/>
    </source>
</evidence>
<dbReference type="GO" id="GO:0000775">
    <property type="term" value="C:chromosome, centromeric region"/>
    <property type="evidence" value="ECO:0007669"/>
    <property type="project" value="InterPro"/>
</dbReference>
<dbReference type="GO" id="GO:0005634">
    <property type="term" value="C:nucleus"/>
    <property type="evidence" value="ECO:0007669"/>
    <property type="project" value="InterPro"/>
</dbReference>
<dbReference type="RefSeq" id="XP_014474440.1">
    <property type="nucleotide sequence ID" value="XM_014618954.1"/>
</dbReference>
<feature type="domain" description="Shugoshin C-terminal" evidence="4">
    <location>
        <begin position="715"/>
        <end position="737"/>
    </location>
</feature>
<protein>
    <submittedName>
        <fullName evidence="6 7">Uncharacterized protein LOC106744299</fullName>
    </submittedName>
</protein>
<evidence type="ECO:0000256" key="3">
    <source>
        <dbReference type="SAM" id="MobiDB-lite"/>
    </source>
</evidence>
<feature type="region of interest" description="Disordered" evidence="3">
    <location>
        <begin position="403"/>
        <end position="453"/>
    </location>
</feature>
<feature type="compositionally biased region" description="Basic and acidic residues" evidence="3">
    <location>
        <begin position="353"/>
        <end position="364"/>
    </location>
</feature>
<accession>A0A6P3X988</accession>
<evidence type="ECO:0000313" key="6">
    <source>
        <dbReference type="RefSeq" id="XP_014474439.1"/>
    </source>
</evidence>
<feature type="compositionally biased region" description="Polar residues" evidence="3">
    <location>
        <begin position="263"/>
        <end position="276"/>
    </location>
</feature>
<evidence type="ECO:0000256" key="2">
    <source>
        <dbReference type="ARBA" id="ARBA00022829"/>
    </source>
</evidence>
<feature type="compositionally biased region" description="Acidic residues" evidence="3">
    <location>
        <begin position="429"/>
        <end position="440"/>
    </location>
</feature>
<dbReference type="GeneID" id="106744299"/>
<feature type="compositionally biased region" description="Basic residues" evidence="3">
    <location>
        <begin position="620"/>
        <end position="629"/>
    </location>
</feature>
<feature type="compositionally biased region" description="Polar residues" evidence="3">
    <location>
        <begin position="690"/>
        <end position="712"/>
    </location>
</feature>
<feature type="region of interest" description="Disordered" evidence="3">
    <location>
        <begin position="227"/>
        <end position="276"/>
    </location>
</feature>
<organism evidence="5 6">
    <name type="scientific">Dinoponera quadriceps</name>
    <name type="common">South American ant</name>
    <dbReference type="NCBI Taxonomy" id="609295"/>
    <lineage>
        <taxon>Eukaryota</taxon>
        <taxon>Metazoa</taxon>
        <taxon>Ecdysozoa</taxon>
        <taxon>Arthropoda</taxon>
        <taxon>Hexapoda</taxon>
        <taxon>Insecta</taxon>
        <taxon>Pterygota</taxon>
        <taxon>Neoptera</taxon>
        <taxon>Endopterygota</taxon>
        <taxon>Hymenoptera</taxon>
        <taxon>Apocrita</taxon>
        <taxon>Aculeata</taxon>
        <taxon>Formicoidea</taxon>
        <taxon>Formicidae</taxon>
        <taxon>Ponerinae</taxon>
        <taxon>Ponerini</taxon>
        <taxon>Dinoponera</taxon>
    </lineage>
</organism>
<reference evidence="6 7" key="1">
    <citation type="submission" date="2025-04" db="UniProtKB">
        <authorList>
            <consortium name="RefSeq"/>
        </authorList>
    </citation>
    <scope>IDENTIFICATION</scope>
</reference>
<evidence type="ECO:0000259" key="4">
    <source>
        <dbReference type="Pfam" id="PF07557"/>
    </source>
</evidence>
<feature type="region of interest" description="Disordered" evidence="3">
    <location>
        <begin position="613"/>
        <end position="739"/>
    </location>
</feature>
<dbReference type="RefSeq" id="XP_014474441.1">
    <property type="nucleotide sequence ID" value="XM_014618955.1"/>
</dbReference>
<keyword evidence="2" id="KW-0159">Chromosome partition</keyword>
<feature type="region of interest" description="Disordered" evidence="3">
    <location>
        <begin position="349"/>
        <end position="377"/>
    </location>
</feature>
<comment type="similarity">
    <text evidence="1">Belongs to the shugoshin family.</text>
</comment>
<feature type="compositionally biased region" description="Polar residues" evidence="3">
    <location>
        <begin position="365"/>
        <end position="377"/>
    </location>
</feature>
<dbReference type="RefSeq" id="XP_014474444.1">
    <property type="nucleotide sequence ID" value="XM_014618958.1"/>
</dbReference>
<dbReference type="InterPro" id="IPR011515">
    <property type="entry name" value="Shugoshin_C"/>
</dbReference>
<evidence type="ECO:0000313" key="11">
    <source>
        <dbReference type="RefSeq" id="XP_014474444.1"/>
    </source>
</evidence>
<dbReference type="Pfam" id="PF07557">
    <property type="entry name" value="Shugoshin_C"/>
    <property type="match status" value="1"/>
</dbReference>
<evidence type="ECO:0000313" key="5">
    <source>
        <dbReference type="Proteomes" id="UP000515204"/>
    </source>
</evidence>
<dbReference type="Proteomes" id="UP000515204">
    <property type="component" value="Unplaced"/>
</dbReference>
<feature type="compositionally biased region" description="Polar residues" evidence="3">
    <location>
        <begin position="413"/>
        <end position="422"/>
    </location>
</feature>
<evidence type="ECO:0000313" key="10">
    <source>
        <dbReference type="RefSeq" id="XP_014474443.1"/>
    </source>
</evidence>
<feature type="compositionally biased region" description="Basic residues" evidence="3">
    <location>
        <begin position="240"/>
        <end position="249"/>
    </location>
</feature>
<evidence type="ECO:0000256" key="1">
    <source>
        <dbReference type="ARBA" id="ARBA00010845"/>
    </source>
</evidence>
<sequence>MPQISIHRKAKRATVLTKRTQFLKKYRNERSYRPLYEKLKNNNSYLAKALSQEKQNCQSLFSQNLALIAEVQELRLACTARDNVISNVLSNAKETLKMLVTMSGYMTNSISICQEFAASNTNLRLSSSSAGRKESNRRLSTKSPAKGVVKPMVSGHTITKPTINLSRVNMQNINNPSRLSDIQEIPTPERSQDINEARSPIAVSIPITQLHRYENGRACRLPERITVPSPRVNKDSEQRLKKRKNRSKRLSGSFSRTKPSRWSGETTRSTEYANQLSSPTVKLNDVSKLLQNAQSINIKTLIDDNKIDDVEMHESSDDEPHDALDRNIVIPETQLSIHLDEVDEVYAKHPHAQTKEKNPRKDWSRSSNVAENSRLSQNNAEAWQDPLEGPSWLLDNVESDGNEQDLDVAGVNNRVSQRSSKVTTTYSDDSSDSEDTEDESPPPPPLPDSTDAEVLNGDSIIADRARNDHSPDGNAMDDTFYGDVFTGPTRDRNFNMIEEEDDGTTNLARFITMRRGNSSVVEETEDFTLMMQRQPMRNLKFDISELRLPVLEGSVINPTVGNDIESEVTTAIQRITNFRIPSMSNQSANESEIEPTTMIKVPLALIDDHDGASTLERGKHSSQKKRKSKSSSPRDNVNHDTENGATVVKKTKQKKVRNRQDPSAAKVVLEKLNESSVKASPDDTIYRGINSDSSDVASNQEGNTGDSNSENCASGRPRRRRAMINFKEPSLHKKLRRNI</sequence>
<dbReference type="KEGG" id="dqu:106744299"/>
<evidence type="ECO:0000313" key="8">
    <source>
        <dbReference type="RefSeq" id="XP_014474441.1"/>
    </source>
</evidence>
<dbReference type="AlphaFoldDB" id="A0A6P3X988"/>
<dbReference type="OrthoDB" id="6622071at2759"/>
<dbReference type="GO" id="GO:0045132">
    <property type="term" value="P:meiotic chromosome segregation"/>
    <property type="evidence" value="ECO:0007669"/>
    <property type="project" value="InterPro"/>
</dbReference>
<dbReference type="RefSeq" id="XP_014474442.1">
    <property type="nucleotide sequence ID" value="XM_014618956.1"/>
</dbReference>